<keyword evidence="7 20" id="KW-0158">Chromosome</keyword>
<evidence type="ECO:0000259" key="22">
    <source>
        <dbReference type="PROSITE" id="PS50290"/>
    </source>
</evidence>
<protein>
    <recommendedName>
        <fullName evidence="6 20">Serine/threonine-protein kinase Tel1</fullName>
        <ecNumber evidence="5 20">2.7.11.1</ecNumber>
    </recommendedName>
</protein>
<dbReference type="Proteomes" id="UP001152607">
    <property type="component" value="Unassembled WGS sequence"/>
</dbReference>
<evidence type="ECO:0000256" key="14">
    <source>
        <dbReference type="ARBA" id="ARBA00022853"/>
    </source>
</evidence>
<evidence type="ECO:0000256" key="20">
    <source>
        <dbReference type="RuleBase" id="RU365027"/>
    </source>
</evidence>
<dbReference type="InterPro" id="IPR018936">
    <property type="entry name" value="PI3/4_kinase_CS"/>
</dbReference>
<evidence type="ECO:0000259" key="23">
    <source>
        <dbReference type="PROSITE" id="PS51189"/>
    </source>
</evidence>
<evidence type="ECO:0000256" key="1">
    <source>
        <dbReference type="ARBA" id="ARBA00004123"/>
    </source>
</evidence>
<dbReference type="PANTHER" id="PTHR37079">
    <property type="entry name" value="SERINE/THREONINE-PROTEIN KINASE ATM"/>
    <property type="match status" value="1"/>
</dbReference>
<comment type="function">
    <text evidence="17 20">Serine/threonine protein kinase which activates checkpoint signaling upon genotoxic stresses such as ionizing radiation (IR), ultraviolet light (UV), or DNA replication stalling, thereby acting as a DNA damage sensor. Recognizes the substrate consensus sequence [ST]-Q. Phosphorylates histone H2A to form H2AS128ph (gamma-H2A) at sites of DNA damage, involved in the regulation of DNA damage response mechanism. Required for the control of telomere length and genome stability.</text>
</comment>
<dbReference type="GO" id="GO:0005634">
    <property type="term" value="C:nucleus"/>
    <property type="evidence" value="ECO:0007669"/>
    <property type="project" value="UniProtKB-SubCell"/>
</dbReference>
<dbReference type="GO" id="GO:0006325">
    <property type="term" value="P:chromatin organization"/>
    <property type="evidence" value="ECO:0007669"/>
    <property type="project" value="UniProtKB-KW"/>
</dbReference>
<evidence type="ECO:0000256" key="17">
    <source>
        <dbReference type="ARBA" id="ARBA00025079"/>
    </source>
</evidence>
<dbReference type="GO" id="GO:0006281">
    <property type="term" value="P:DNA repair"/>
    <property type="evidence" value="ECO:0007669"/>
    <property type="project" value="InterPro"/>
</dbReference>
<comment type="catalytic activity">
    <reaction evidence="18 20">
        <text>L-threonyl-[protein] + ATP = O-phospho-L-threonyl-[protein] + ADP + H(+)</text>
        <dbReference type="Rhea" id="RHEA:46608"/>
        <dbReference type="Rhea" id="RHEA-COMP:11060"/>
        <dbReference type="Rhea" id="RHEA-COMP:11605"/>
        <dbReference type="ChEBI" id="CHEBI:15378"/>
        <dbReference type="ChEBI" id="CHEBI:30013"/>
        <dbReference type="ChEBI" id="CHEBI:30616"/>
        <dbReference type="ChEBI" id="CHEBI:61977"/>
        <dbReference type="ChEBI" id="CHEBI:456216"/>
        <dbReference type="EC" id="2.7.11.1"/>
    </reaction>
</comment>
<dbReference type="SMART" id="SM00146">
    <property type="entry name" value="PI3Kc"/>
    <property type="match status" value="1"/>
</dbReference>
<dbReference type="FunFam" id="3.30.1010.10:FF:000019">
    <property type="entry name" value="Serine/threonine-protein kinase Tel1"/>
    <property type="match status" value="1"/>
</dbReference>
<evidence type="ECO:0000256" key="12">
    <source>
        <dbReference type="ARBA" id="ARBA00022777"/>
    </source>
</evidence>
<dbReference type="PROSITE" id="PS00915">
    <property type="entry name" value="PI3_4_KINASE_1"/>
    <property type="match status" value="1"/>
</dbReference>
<keyword evidence="10 20" id="KW-0547">Nucleotide-binding</keyword>
<feature type="domain" description="FATC" evidence="24">
    <location>
        <begin position="2934"/>
        <end position="2966"/>
    </location>
</feature>
<dbReference type="PROSITE" id="PS00916">
    <property type="entry name" value="PI3_4_KINASE_2"/>
    <property type="match status" value="1"/>
</dbReference>
<dbReference type="GO" id="GO:0005524">
    <property type="term" value="F:ATP binding"/>
    <property type="evidence" value="ECO:0007669"/>
    <property type="project" value="UniProtKB-KW"/>
</dbReference>
<dbReference type="PROSITE" id="PS51190">
    <property type="entry name" value="FATC"/>
    <property type="match status" value="1"/>
</dbReference>
<dbReference type="EC" id="2.7.11.1" evidence="5 20"/>
<evidence type="ECO:0000256" key="13">
    <source>
        <dbReference type="ARBA" id="ARBA00022840"/>
    </source>
</evidence>
<dbReference type="PANTHER" id="PTHR37079:SF4">
    <property type="entry name" value="SERINE_THREONINE-PROTEIN KINASE ATM"/>
    <property type="match status" value="1"/>
</dbReference>
<dbReference type="Pfam" id="PF02260">
    <property type="entry name" value="FATC"/>
    <property type="match status" value="1"/>
</dbReference>
<comment type="subunit">
    <text evidence="4">Associates with DNA double-strand breaks.</text>
</comment>
<dbReference type="CDD" id="cd05171">
    <property type="entry name" value="PIKKc_ATM"/>
    <property type="match status" value="1"/>
</dbReference>
<accession>A0A9W4XWP8</accession>
<feature type="region of interest" description="Disordered" evidence="21">
    <location>
        <begin position="2863"/>
        <end position="2922"/>
    </location>
</feature>
<evidence type="ECO:0000256" key="9">
    <source>
        <dbReference type="ARBA" id="ARBA00022679"/>
    </source>
</evidence>
<evidence type="ECO:0000256" key="16">
    <source>
        <dbReference type="ARBA" id="ARBA00023242"/>
    </source>
</evidence>
<dbReference type="InterPro" id="IPR003152">
    <property type="entry name" value="FATC_dom"/>
</dbReference>
<evidence type="ECO:0000256" key="10">
    <source>
        <dbReference type="ARBA" id="ARBA00022741"/>
    </source>
</evidence>
<dbReference type="InterPro" id="IPR014009">
    <property type="entry name" value="PIK_FAT"/>
</dbReference>
<evidence type="ECO:0000256" key="8">
    <source>
        <dbReference type="ARBA" id="ARBA00022527"/>
    </source>
</evidence>
<dbReference type="Pfam" id="PF11640">
    <property type="entry name" value="TAN"/>
    <property type="match status" value="1"/>
</dbReference>
<evidence type="ECO:0000256" key="3">
    <source>
        <dbReference type="ARBA" id="ARBA00010769"/>
    </source>
</evidence>
<name>A0A9W4XWP8_9PLEO</name>
<dbReference type="Gene3D" id="3.30.1010.10">
    <property type="entry name" value="Phosphatidylinositol 3-kinase Catalytic Subunit, Chain A, domain 4"/>
    <property type="match status" value="1"/>
</dbReference>
<dbReference type="PROSITE" id="PS50290">
    <property type="entry name" value="PI3_4_KINASE_3"/>
    <property type="match status" value="1"/>
</dbReference>
<organism evidence="25 26">
    <name type="scientific">Periconia digitata</name>
    <dbReference type="NCBI Taxonomy" id="1303443"/>
    <lineage>
        <taxon>Eukaryota</taxon>
        <taxon>Fungi</taxon>
        <taxon>Dikarya</taxon>
        <taxon>Ascomycota</taxon>
        <taxon>Pezizomycotina</taxon>
        <taxon>Dothideomycetes</taxon>
        <taxon>Pleosporomycetidae</taxon>
        <taxon>Pleosporales</taxon>
        <taxon>Massarineae</taxon>
        <taxon>Periconiaceae</taxon>
        <taxon>Periconia</taxon>
    </lineage>
</organism>
<keyword evidence="11 20" id="KW-0227">DNA damage</keyword>
<feature type="compositionally biased region" description="Low complexity" evidence="21">
    <location>
        <begin position="2868"/>
        <end position="2880"/>
    </location>
</feature>
<dbReference type="InterPro" id="IPR036940">
    <property type="entry name" value="PI3/4_kinase_cat_sf"/>
</dbReference>
<evidence type="ECO:0000256" key="2">
    <source>
        <dbReference type="ARBA" id="ARBA00004574"/>
    </source>
</evidence>
<feature type="domain" description="FAT" evidence="23">
    <location>
        <begin position="1864"/>
        <end position="2468"/>
    </location>
</feature>
<keyword evidence="16 20" id="KW-0539">Nucleus</keyword>
<sequence>MAVTTIQDAKVLISSAASNDRTNGLKGLVHILKHNRGKPTLESLGNKAYLSLCETLLQCMHDERHAFLKSKAKIKSKATDHLVYAANALRHVIYSGVRAIKSTTVEFIVSTIIDTLPGHDGSLVAPLLEDVPKTLRALLEYQPHVERLSSACWDTTLAFCIDSLAGIFVEPEVDQPASWSTGISSRGRTPFDSTDVAIRSSDRIPSSSISNVSPELIRVAEDLVHCLALLVKASNSPILPQAERILRSLIHYMCQKAARGKAAALSAINAIIPRITLHSSVLARHVVVEVLPLMKTLWADSTVRDEIFVTLTYSEVHIASILQGSTDESFGLEVEAFLDVIYGDYRRRQDTTAHQYLEDDYVCFRRIGRASKEAHSLCTQAFAMDPGYSRYEGLWATVSCIARLSTMLDEHNRRLAHSYKDDEAPSKRPRITRHFQEYLRHVSEPRSNAKRAALQVIAFIVQEGPLDEEELQSLLGKLMPCISDENAAHSSWALISLAAAAFQRVAKSNALSHLWVSAWKTASRVITSSSSSRAACHFMDVVLRLKVIPYSAVSETVQTMLTSVELNGPALLTESTTSLMTTLIQEVIAGSPTHYKSSAERVLNWLLSKWTPSLWSERSYVTLHARHFNARDILRVLHACLDRPFMHFRTPPYKVMGPIAQARLQTNAFHELSRYILLLDDTEGFTLELSQTSSSSNTSPSGHVLQLEDRILDFCLSELDKTKQRWTQRSEHSLQNITSDMLQIIVNLCIVSSAVGSVVKRQDPRIVELGTVTDRFARSFTQVLTKPQIERYKIDAVLETCAQSLQDIDDLEDLSSAVFKNAGMLIIANHLSSALDQRRDIKQSFYTEDDGFMDIDDEPNSQATAGTSSSEIDIPRHEISASSEAGAFNACCSTYIHLIQSVGDMFDQDPDCVPSEFIEYLISIPEADLLRSRQFTSTLMQGRFRISQGDAIKLLERLSDALIDPRAREYNTSEVANGMMLDVLIGSTHLWSSDSTDHETRDLYENVEALYAYYIKGMEKSGVRRSPGLQMRLATFLHGLLRHHPNFGQSRKIPSVRTSLFGLLGSGEMAVKYHIVDRLSDIFEYFVFSEHNKILGDIDENLPSDKTWLEGIAIRLLVFSNLASRWYTVQRLCIYRMFATAGSIAGATRHAKRCISKVAAARNMGDSQALFRLFASQIIHTWLDRGRTFAEMPFETFGYETLVSLLRDVEAETVGQAIMRGQKHAVEYLATIFGDETRAVLARNMPKAAAYTISWDTCTGYARNKSVPSSCNILRDLVGKDQYAELILQQFPQVLGHIFQTIDQEDRVSKQLDKRPAFHDASKALAKMNNISHSTAGLEIEIEPSFSAYYLNDQLERLCRRTGDNPDSFWTSSNYTLVARMLLDRIHPALGPLYARSIIRKLRILVALAGPVACEGYPLQMTLQSLRPFLTDIQCAEDVVGIMQYLLDRGETYLTRDLGFVTGIGLSVLISIRVFLGSSQESTTQQSQYMATMNTATKFHGWFSQYLTSYADNLADTESNSHIKAFRLITTAASQVRTEGNSLRGSEESKLLREILDDVRSGRKLLNNTSREVALDLLCQNFQPAPTAKDDMFESDAEAAEYAIHVWQSCQRTNVGDGYLLWAARVLGRAFSAYGEVRQDTASSKPWLSLETSADDSLGRASREAIIREVIGVFYSDDRHEVSLAEESIRLTLARLSQAPPEYVAELNEIIPQHITKALGLSVSTDGDSTLSADTNTVEQCAAVREGTPVAIWTRDLAISLCSIASQEPLLGSLPRLLLGISQMAAKLFPYILHLVLLGEFEGECKTRRTISRALTGWFSDPRNDHVPQVRIFIQTILYLRTQPVPKEVTRVDRDQWLDVDFVKAAEAAATCDMYRSALLFAETAAEPAVKTSRRSSSVMKPAKLPIDLQLSIYKNLDEPDSFYGVDRGYSLQSVMDRVDYEGDGVKSLLFRGARLDSQIQQSGALQPSDTSGMVRSLIMLNMNSVTHSLLSNDQFRNTGEIGIENTLHTARKLGQWDIKAPEMNHSEQSTLFKAFQGLHYAIDTAAAQKCFDKQLLTTVGHLSSGHAASMSTQAHLRTLAILTEAHEVVGSRSEDDLLDIWDQMKGRELWMRAGEFENVRQILSCRETLFNILSANEPLLDSLRVRKGSVRSVEVQALVSSSRICRRHGALQESLARVTYLSGLVQQCKDVGLEIEAVAQHEVASVLWDQGEAETSTGMRRQLIESTRFDSQDDDISLPVILAKLGHHLAESRLEKPDGIIRDYLQPAIQELKGQTQGSGPAQVFHGFALFCDKQLQSPEAIDDVDRAKAGVDRRFQEYNDFMKLANAEKSKSMRDTYRRNASKSKTWYNLDHAEYERLRKGREQFLRQCLENYLLSLQASDQYNNDALRVFSLWLENADLSLANDAVGRYLNKVPSGKFALLMNQLSSRLQSEQTAFQKLLLQLVLRICMDHPYHGMHQIFAIQTKVGAYTREDMMRSKDESARSRQKAAAYIAQQLDKDKRSQSTWRTIYRSNEIYHALAMFKDEKDNRQGREYSLDRYRESKELVQKVPPLRVPPATLQIEVRANQDYSDLPRIVGFGSRMTIANGLSAPKIITAKGSDGKPYKQLFKSGNDDLRQDAIMEQVFDQVSRLLKNHTATRLRNLGIRTYKVLPLSTRSGLMEFVQDTVPLHVWVMPAHEKYYPNDLKPDQCRKQIGAVQQDTQSTRIKTWQKVANSFHPVLRYFLLELFQDPDEWFQRRLAYTRSTAAISILGHVLGLGDRHCHNILLDKKSGDVVHIDLGVSFEAGRVLPVPEVVPFRLTRDLVDAMGYTKTEGVFRRCCEFTMDTLREERESIMTLLNVLRYDPLVNWSITSTKAKRMQEGQETAAAAGGAPSSTAVSRAGTVGGTPAPADGAGATAAPQENPESSKKKDEEQAGEAGRALAVVEKKLGKTLSTKATVNELIQAATDEGNLAVLYQGWASYA</sequence>
<proteinExistence type="inferred from homology"/>
<comment type="caution">
    <text evidence="25">The sequence shown here is derived from an EMBL/GenBank/DDBJ whole genome shotgun (WGS) entry which is preliminary data.</text>
</comment>
<keyword evidence="8 20" id="KW-0723">Serine/threonine-protein kinase</keyword>
<keyword evidence="15 20" id="KW-0779">Telomere</keyword>
<dbReference type="SUPFAM" id="SSF48371">
    <property type="entry name" value="ARM repeat"/>
    <property type="match status" value="1"/>
</dbReference>
<evidence type="ECO:0000256" key="6">
    <source>
        <dbReference type="ARBA" id="ARBA00014619"/>
    </source>
</evidence>
<dbReference type="GO" id="GO:0000781">
    <property type="term" value="C:chromosome, telomeric region"/>
    <property type="evidence" value="ECO:0007669"/>
    <property type="project" value="UniProtKB-SubCell"/>
</dbReference>
<feature type="compositionally biased region" description="Polar residues" evidence="21">
    <location>
        <begin position="860"/>
        <end position="871"/>
    </location>
</feature>
<dbReference type="GO" id="GO:0004674">
    <property type="term" value="F:protein serine/threonine kinase activity"/>
    <property type="evidence" value="ECO:0007669"/>
    <property type="project" value="UniProtKB-KW"/>
</dbReference>
<evidence type="ECO:0000256" key="19">
    <source>
        <dbReference type="ARBA" id="ARBA00048679"/>
    </source>
</evidence>
<evidence type="ECO:0000256" key="7">
    <source>
        <dbReference type="ARBA" id="ARBA00022454"/>
    </source>
</evidence>
<dbReference type="InterPro" id="IPR044107">
    <property type="entry name" value="PIKKc_ATM"/>
</dbReference>
<dbReference type="SUPFAM" id="SSF56112">
    <property type="entry name" value="Protein kinase-like (PK-like)"/>
    <property type="match status" value="1"/>
</dbReference>
<dbReference type="InterPro" id="IPR021668">
    <property type="entry name" value="TAN"/>
</dbReference>
<dbReference type="InterPro" id="IPR016024">
    <property type="entry name" value="ARM-type_fold"/>
</dbReference>
<evidence type="ECO:0000313" key="26">
    <source>
        <dbReference type="Proteomes" id="UP001152607"/>
    </source>
</evidence>
<comment type="catalytic activity">
    <reaction evidence="19">
        <text>L-seryl-[protein] + ATP = O-phospho-L-seryl-[protein] + ADP + H(+)</text>
        <dbReference type="Rhea" id="RHEA:17989"/>
        <dbReference type="Rhea" id="RHEA-COMP:9863"/>
        <dbReference type="Rhea" id="RHEA-COMP:11604"/>
        <dbReference type="ChEBI" id="CHEBI:15378"/>
        <dbReference type="ChEBI" id="CHEBI:29999"/>
        <dbReference type="ChEBI" id="CHEBI:30616"/>
        <dbReference type="ChEBI" id="CHEBI:83421"/>
        <dbReference type="ChEBI" id="CHEBI:456216"/>
        <dbReference type="EC" id="2.7.11.1"/>
    </reaction>
</comment>
<dbReference type="PROSITE" id="PS51189">
    <property type="entry name" value="FAT"/>
    <property type="match status" value="1"/>
</dbReference>
<dbReference type="InterPro" id="IPR000403">
    <property type="entry name" value="PI3/4_kinase_cat_dom"/>
</dbReference>
<evidence type="ECO:0000256" key="21">
    <source>
        <dbReference type="SAM" id="MobiDB-lite"/>
    </source>
</evidence>
<keyword evidence="12 20" id="KW-0418">Kinase</keyword>
<keyword evidence="26" id="KW-1185">Reference proteome</keyword>
<keyword evidence="9 20" id="KW-0808">Transferase</keyword>
<dbReference type="InterPro" id="IPR011009">
    <property type="entry name" value="Kinase-like_dom_sf"/>
</dbReference>
<dbReference type="SMART" id="SM01342">
    <property type="entry name" value="TAN"/>
    <property type="match status" value="1"/>
</dbReference>
<evidence type="ECO:0000256" key="15">
    <source>
        <dbReference type="ARBA" id="ARBA00022895"/>
    </source>
</evidence>
<evidence type="ECO:0000256" key="5">
    <source>
        <dbReference type="ARBA" id="ARBA00012513"/>
    </source>
</evidence>
<feature type="compositionally biased region" description="Low complexity" evidence="21">
    <location>
        <begin position="2889"/>
        <end position="2903"/>
    </location>
</feature>
<dbReference type="GO" id="GO:0035556">
    <property type="term" value="P:intracellular signal transduction"/>
    <property type="evidence" value="ECO:0007669"/>
    <property type="project" value="UniProtKB-ARBA"/>
</dbReference>
<evidence type="ECO:0000256" key="4">
    <source>
        <dbReference type="ARBA" id="ARBA00011370"/>
    </source>
</evidence>
<evidence type="ECO:0000259" key="24">
    <source>
        <dbReference type="PROSITE" id="PS51190"/>
    </source>
</evidence>
<reference evidence="25" key="1">
    <citation type="submission" date="2023-01" db="EMBL/GenBank/DDBJ databases">
        <authorList>
            <person name="Van Ghelder C."/>
            <person name="Rancurel C."/>
        </authorList>
    </citation>
    <scope>NUCLEOTIDE SEQUENCE</scope>
    <source>
        <strain evidence="25">CNCM I-4278</strain>
    </source>
</reference>
<comment type="similarity">
    <text evidence="3 20">Belongs to the PI3/PI4-kinase family. ATM subfamily.</text>
</comment>
<comment type="subcellular location">
    <subcellularLocation>
        <location evidence="2 20">Chromosome</location>
        <location evidence="2 20">Telomere</location>
    </subcellularLocation>
    <subcellularLocation>
        <location evidence="1 20">Nucleus</location>
    </subcellularLocation>
</comment>
<evidence type="ECO:0000256" key="18">
    <source>
        <dbReference type="ARBA" id="ARBA00047899"/>
    </source>
</evidence>
<dbReference type="Gene3D" id="1.10.1070.11">
    <property type="entry name" value="Phosphatidylinositol 3-/4-kinase, catalytic domain"/>
    <property type="match status" value="1"/>
</dbReference>
<keyword evidence="13 20" id="KW-0067">ATP-binding</keyword>
<feature type="domain" description="PI3K/PI4K catalytic" evidence="22">
    <location>
        <begin position="2581"/>
        <end position="2890"/>
    </location>
</feature>
<dbReference type="Pfam" id="PF00454">
    <property type="entry name" value="PI3_PI4_kinase"/>
    <property type="match status" value="1"/>
</dbReference>
<gene>
    <name evidence="25" type="ORF">PDIGIT_LOCUS14404</name>
</gene>
<dbReference type="InterPro" id="IPR038980">
    <property type="entry name" value="ATM_plant"/>
</dbReference>
<dbReference type="OrthoDB" id="381190at2759"/>
<evidence type="ECO:0000256" key="11">
    <source>
        <dbReference type="ARBA" id="ARBA00022763"/>
    </source>
</evidence>
<dbReference type="EMBL" id="CAOQHR010000011">
    <property type="protein sequence ID" value="CAI6341211.1"/>
    <property type="molecule type" value="Genomic_DNA"/>
</dbReference>
<evidence type="ECO:0000313" key="25">
    <source>
        <dbReference type="EMBL" id="CAI6341211.1"/>
    </source>
</evidence>
<dbReference type="SMART" id="SM01343">
    <property type="entry name" value="FATC"/>
    <property type="match status" value="1"/>
</dbReference>
<keyword evidence="14 20" id="KW-0156">Chromatin regulator</keyword>
<feature type="region of interest" description="Disordered" evidence="21">
    <location>
        <begin position="852"/>
        <end position="872"/>
    </location>
</feature>